<dbReference type="RefSeq" id="WP_091831615.1">
    <property type="nucleotide sequence ID" value="NZ_FNZK01000010.1"/>
</dbReference>
<dbReference type="EMBL" id="FNZK01000010">
    <property type="protein sequence ID" value="SEJ54762.1"/>
    <property type="molecule type" value="Genomic_DNA"/>
</dbReference>
<organism evidence="1 2">
    <name type="scientific">Propionispira arboris</name>
    <dbReference type="NCBI Taxonomy" id="84035"/>
    <lineage>
        <taxon>Bacteria</taxon>
        <taxon>Bacillati</taxon>
        <taxon>Bacillota</taxon>
        <taxon>Negativicutes</taxon>
        <taxon>Selenomonadales</taxon>
        <taxon>Selenomonadaceae</taxon>
        <taxon>Propionispira</taxon>
    </lineage>
</organism>
<dbReference type="STRING" id="84035.SAMN05660742_11030"/>
<accession>A0A1H6ZYH1</accession>
<gene>
    <name evidence="1" type="ORF">SAMN05660742_11030</name>
</gene>
<proteinExistence type="predicted"/>
<reference evidence="1 2" key="1">
    <citation type="submission" date="2016-10" db="EMBL/GenBank/DDBJ databases">
        <authorList>
            <person name="de Groot N.N."/>
        </authorList>
    </citation>
    <scope>NUCLEOTIDE SEQUENCE [LARGE SCALE GENOMIC DNA]</scope>
    <source>
        <strain evidence="1 2">DSM 2179</strain>
    </source>
</reference>
<keyword evidence="2" id="KW-1185">Reference proteome</keyword>
<evidence type="ECO:0000313" key="1">
    <source>
        <dbReference type="EMBL" id="SEJ54762.1"/>
    </source>
</evidence>
<dbReference type="Proteomes" id="UP000199662">
    <property type="component" value="Unassembled WGS sequence"/>
</dbReference>
<evidence type="ECO:0000313" key="2">
    <source>
        <dbReference type="Proteomes" id="UP000199662"/>
    </source>
</evidence>
<sequence length="386" mass="46685">MRTLFSIVEQYPQMVFIGDGRYQLLREIQKSCYQFTIQNQINATYDVVLYPCTNIKPFAKLYNSVYISIGDLEELEQADTIYFPFFKEDFVPELCYCFSRANLKENFMENRNIEKLVLIDEYPWGQESLSWLLRQLEFMLDQQRRYIDVQVVLLSDERRYGATDISDNRMALEKACAFYQTETMCSNITEFSTEKFSLKLFAANLKRNDKFLQSFFDVQQRKFSRQKEQFREMFEIEWSMKGYLQKIEFHTIFDFTQEMETKGYQEVWVESIGKFLQRHVYQDVVIWIRSELGILYNEKEIQTFLCELKNGWIQKITKIIKMEKVVYPKTKIEYYEFVSISQRRQIEKITQEHVQQNIKDAIETIINKKYEAWIEKVEKDRVSRTR</sequence>
<name>A0A1H6ZYH1_9FIRM</name>
<protein>
    <submittedName>
        <fullName evidence="1">Uncharacterized protein</fullName>
    </submittedName>
</protein>
<dbReference type="AlphaFoldDB" id="A0A1H6ZYH1"/>